<dbReference type="InterPro" id="IPR036864">
    <property type="entry name" value="Zn2-C6_fun-type_DNA-bd_sf"/>
</dbReference>
<evidence type="ECO:0000256" key="4">
    <source>
        <dbReference type="SAM" id="MobiDB-lite"/>
    </source>
</evidence>
<sequence length="1087" mass="117909">MSGSPHKYSAYVDVDDGAGEAAAADAYLAHPSAPAAYGEADDGEVPQHEQHDAEQHELGDAEQQQHDEPDEGDEQQTHAQQLEDEELYRQHQVQAQAAQQQHASPYTNEEMAHVAAAAQAAAASHHGSASAQNAAAQAAMNAAFAHAPAVAAAAAAAGEVAGPSSAGGSIAGGDDYDQQQQHDGSPRKGTGGSAKGSKRSRVHFSCTECHRRKQKCDRKTPCNHCVARKVPDRCKMFQPGEDADDVANRLQRLERDVQDGFGRLAQMLELVQQGQGYVQQPAVQQQQAQQAVPQYVAAQYLQQQQSLLPPPAHVPAARYAAIQTQPGPSSDVAGDETNDGGRLSPKTGTFAANGSMRIDTIIDNLSGQTIGAYKDPYRSLDGQIFSGVTVDEAMSDMGAMLSVSYSLCAALPPRHLAEALLDHWYEDLNWLRLPIAQASTRREFDELWASGPTLTPANISTYAVLVLLLALATLSFPRSELFPEDPRNVRLSARRLHFAGRRALLVSSMLPPAQNLNHVLAWTLAGRFCLVDGRIAESWTAAVNAVSASWALGLHRDGSQHGLSPEVSEARRLVWGGTVWLERVLAMNLGRPTMIDDSVCDAKAPSVEQVSEDLYPRSMAPSVIGYPQVPPGVKTPTILDYSIYRHELNRIVGRVINVYQYIPTKHYSDVLAIEAELEAFTRSLPYYFQSPLDEAANIFGERKADASWPLWLFTHLFMIHSDVAFVRGALHRPYLIRSGAGKSGARFMPSRRAAIRTAFEHIALRRDFRETIRSRFSEKSLERFRTQLSSQKYFSSCLTLGIACLMEPFADEALAWRAHLEDYVQTQRESRDGLRDREMHIIELFIARFDDVRSGKHQSRAKRAREDGAGDAEQGAGKVPRRHTDEEGDAHATAGLLLGLGRGADGSTQPAAGQQPAYNEMLSSLAASGSPATTATPGTATRAEEAESAQALLENWWRAEFEKGGSVLHDEVNGDGLAGFDRHISTAAPPLNVFQQQQQLQLQQQQLQQQAAALQNAEAARAAGVEQTAPLRAAPPAPQVVNGVQLSTLPAPAWGSQPGGIEAGAAAPSFDQSFWNIFMDKIKPAAG</sequence>
<dbReference type="GO" id="GO:0005634">
    <property type="term" value="C:nucleus"/>
    <property type="evidence" value="ECO:0007669"/>
    <property type="project" value="UniProtKB-SubCell"/>
</dbReference>
<dbReference type="PROSITE" id="PS50048">
    <property type="entry name" value="ZN2_CY6_FUNGAL_2"/>
    <property type="match status" value="1"/>
</dbReference>
<comment type="subcellular location">
    <subcellularLocation>
        <location evidence="1">Nucleus</location>
    </subcellularLocation>
</comment>
<dbReference type="InterPro" id="IPR007219">
    <property type="entry name" value="XnlR_reg_dom"/>
</dbReference>
<protein>
    <recommendedName>
        <fullName evidence="5">Zn(2)-C6 fungal-type domain-containing protein</fullName>
    </recommendedName>
</protein>
<dbReference type="PANTHER" id="PTHR31001">
    <property type="entry name" value="UNCHARACTERIZED TRANSCRIPTIONAL REGULATORY PROTEIN"/>
    <property type="match status" value="1"/>
</dbReference>
<evidence type="ECO:0000256" key="2">
    <source>
        <dbReference type="ARBA" id="ARBA00022723"/>
    </source>
</evidence>
<evidence type="ECO:0000256" key="1">
    <source>
        <dbReference type="ARBA" id="ARBA00004123"/>
    </source>
</evidence>
<evidence type="ECO:0000256" key="3">
    <source>
        <dbReference type="ARBA" id="ARBA00023242"/>
    </source>
</evidence>
<feature type="domain" description="Zn(2)-C6 fungal-type" evidence="5">
    <location>
        <begin position="205"/>
        <end position="236"/>
    </location>
</feature>
<dbReference type="CDD" id="cd00067">
    <property type="entry name" value="GAL4"/>
    <property type="match status" value="1"/>
</dbReference>
<dbReference type="GO" id="GO:0003677">
    <property type="term" value="F:DNA binding"/>
    <property type="evidence" value="ECO:0007669"/>
    <property type="project" value="InterPro"/>
</dbReference>
<evidence type="ECO:0000313" key="7">
    <source>
        <dbReference type="Proteomes" id="UP000245946"/>
    </source>
</evidence>
<dbReference type="RefSeq" id="XP_025597901.1">
    <property type="nucleotide sequence ID" value="XM_025742543.1"/>
</dbReference>
<proteinExistence type="predicted"/>
<dbReference type="Pfam" id="PF00172">
    <property type="entry name" value="Zn_clus"/>
    <property type="match status" value="1"/>
</dbReference>
<dbReference type="SMART" id="SM00066">
    <property type="entry name" value="GAL4"/>
    <property type="match status" value="1"/>
</dbReference>
<dbReference type="STRING" id="58919.A0A316Z9J6"/>
<dbReference type="SMART" id="SM00906">
    <property type="entry name" value="Fungal_trans"/>
    <property type="match status" value="1"/>
</dbReference>
<feature type="region of interest" description="Disordered" evidence="4">
    <location>
        <begin position="32"/>
        <end position="79"/>
    </location>
</feature>
<gene>
    <name evidence="6" type="ORF">FA09DRAFT_330289</name>
</gene>
<dbReference type="GO" id="GO:0008270">
    <property type="term" value="F:zinc ion binding"/>
    <property type="evidence" value="ECO:0007669"/>
    <property type="project" value="InterPro"/>
</dbReference>
<dbReference type="InterPro" id="IPR050613">
    <property type="entry name" value="Sec_Metabolite_Reg"/>
</dbReference>
<name>A0A316Z9J6_9BASI</name>
<dbReference type="InterPro" id="IPR001138">
    <property type="entry name" value="Zn2Cys6_DnaBD"/>
</dbReference>
<keyword evidence="7" id="KW-1185">Reference proteome</keyword>
<dbReference type="Gene3D" id="4.10.240.10">
    <property type="entry name" value="Zn(2)-C6 fungal-type DNA-binding domain"/>
    <property type="match status" value="1"/>
</dbReference>
<feature type="region of interest" description="Disordered" evidence="4">
    <location>
        <begin position="856"/>
        <end position="888"/>
    </location>
</feature>
<accession>A0A316Z9J6</accession>
<dbReference type="PROSITE" id="PS00463">
    <property type="entry name" value="ZN2_CY6_FUNGAL_1"/>
    <property type="match status" value="1"/>
</dbReference>
<evidence type="ECO:0000259" key="5">
    <source>
        <dbReference type="PROSITE" id="PS50048"/>
    </source>
</evidence>
<dbReference type="EMBL" id="KZ819294">
    <property type="protein sequence ID" value="PWN97622.1"/>
    <property type="molecule type" value="Genomic_DNA"/>
</dbReference>
<keyword evidence="3" id="KW-0539">Nucleus</keyword>
<evidence type="ECO:0000313" key="6">
    <source>
        <dbReference type="EMBL" id="PWN97622.1"/>
    </source>
</evidence>
<dbReference type="GO" id="GO:0006351">
    <property type="term" value="P:DNA-templated transcription"/>
    <property type="evidence" value="ECO:0007669"/>
    <property type="project" value="InterPro"/>
</dbReference>
<feature type="region of interest" description="Disordered" evidence="4">
    <location>
        <begin position="324"/>
        <end position="348"/>
    </location>
</feature>
<dbReference type="SUPFAM" id="SSF57701">
    <property type="entry name" value="Zn2/Cys6 DNA-binding domain"/>
    <property type="match status" value="1"/>
</dbReference>
<dbReference type="OrthoDB" id="3364175at2759"/>
<dbReference type="CDD" id="cd12148">
    <property type="entry name" value="fungal_TF_MHR"/>
    <property type="match status" value="1"/>
</dbReference>
<dbReference type="Proteomes" id="UP000245946">
    <property type="component" value="Unassembled WGS sequence"/>
</dbReference>
<feature type="compositionally biased region" description="Basic and acidic residues" evidence="4">
    <location>
        <begin position="45"/>
        <end position="67"/>
    </location>
</feature>
<dbReference type="AlphaFoldDB" id="A0A316Z9J6"/>
<dbReference type="Pfam" id="PF04082">
    <property type="entry name" value="Fungal_trans"/>
    <property type="match status" value="1"/>
</dbReference>
<dbReference type="GeneID" id="37270087"/>
<reference evidence="6 7" key="1">
    <citation type="journal article" date="2018" name="Mol. Biol. Evol.">
        <title>Broad Genomic Sampling Reveals a Smut Pathogenic Ancestry of the Fungal Clade Ustilaginomycotina.</title>
        <authorList>
            <person name="Kijpornyongpan T."/>
            <person name="Mondo S.J."/>
            <person name="Barry K."/>
            <person name="Sandor L."/>
            <person name="Lee J."/>
            <person name="Lipzen A."/>
            <person name="Pangilinan J."/>
            <person name="LaButti K."/>
            <person name="Hainaut M."/>
            <person name="Henrissat B."/>
            <person name="Grigoriev I.V."/>
            <person name="Spatafora J.W."/>
            <person name="Aime M.C."/>
        </authorList>
    </citation>
    <scope>NUCLEOTIDE SEQUENCE [LARGE SCALE GENOMIC DNA]</scope>
    <source>
        <strain evidence="6 7">MCA 4186</strain>
    </source>
</reference>
<dbReference type="GO" id="GO:0000981">
    <property type="term" value="F:DNA-binding transcription factor activity, RNA polymerase II-specific"/>
    <property type="evidence" value="ECO:0007669"/>
    <property type="project" value="InterPro"/>
</dbReference>
<dbReference type="PANTHER" id="PTHR31001:SF87">
    <property type="entry name" value="COL-21"/>
    <property type="match status" value="1"/>
</dbReference>
<organism evidence="6 7">
    <name type="scientific">Tilletiopsis washingtonensis</name>
    <dbReference type="NCBI Taxonomy" id="58919"/>
    <lineage>
        <taxon>Eukaryota</taxon>
        <taxon>Fungi</taxon>
        <taxon>Dikarya</taxon>
        <taxon>Basidiomycota</taxon>
        <taxon>Ustilaginomycotina</taxon>
        <taxon>Exobasidiomycetes</taxon>
        <taxon>Entylomatales</taxon>
        <taxon>Entylomatales incertae sedis</taxon>
        <taxon>Tilletiopsis</taxon>
    </lineage>
</organism>
<feature type="region of interest" description="Disordered" evidence="4">
    <location>
        <begin position="161"/>
        <end position="202"/>
    </location>
</feature>
<keyword evidence="2" id="KW-0479">Metal-binding</keyword>